<dbReference type="EMBL" id="AYSL01000249">
    <property type="protein sequence ID" value="KTF07940.1"/>
    <property type="molecule type" value="Genomic_DNA"/>
</dbReference>
<feature type="non-terminal residue" evidence="1">
    <location>
        <position position="1"/>
    </location>
</feature>
<keyword evidence="1" id="KW-0808">Transferase</keyword>
<dbReference type="GO" id="GO:0016779">
    <property type="term" value="F:nucleotidyltransferase activity"/>
    <property type="evidence" value="ECO:0007669"/>
    <property type="project" value="UniProtKB-KW"/>
</dbReference>
<reference evidence="1" key="1">
    <citation type="submission" date="2013-11" db="EMBL/GenBank/DDBJ databases">
        <title>Microbial diversity, functional groups and degradation webs in Northern and Southern Mediterranean and Red Sea marine crude oil polluted sites.</title>
        <authorList>
            <person name="Daffonchio D."/>
            <person name="Mapelli F."/>
            <person name="Ferrer M."/>
            <person name="Richter M."/>
            <person name="Cherif A."/>
            <person name="Malkawi H.I."/>
            <person name="Yakimov M.M."/>
            <person name="Abdel-Fattah Y.R."/>
            <person name="Blaghen M."/>
            <person name="Golyshin P.N."/>
            <person name="Kalogerakis N."/>
            <person name="Boon N."/>
            <person name="Magagnini M."/>
            <person name="Fava F."/>
        </authorList>
    </citation>
    <scope>NUCLEOTIDE SEQUENCE</scope>
</reference>
<dbReference type="AlphaFoldDB" id="A0A1B6NWY7"/>
<dbReference type="Gene3D" id="2.40.30.10">
    <property type="entry name" value="Translation factors"/>
    <property type="match status" value="1"/>
</dbReference>
<sequence>ENIEIGEDDNQEDFRFPVQYVNRPNLDFRGFAGTVVSGQVAPGDEVTALPQVRSQKLSKWLHLKAIKNALMYLKRLR</sequence>
<accession>A0A1B6NWY7</accession>
<gene>
    <name evidence="1" type="ORF">MGSAQ_000564</name>
</gene>
<comment type="caution">
    <text evidence="1">The sequence shown here is derived from an EMBL/GenBank/DDBJ whole genome shotgun (WGS) entry which is preliminary data.</text>
</comment>
<protein>
    <submittedName>
        <fullName evidence="1">Sulfate adenylyltransferase subunit 1</fullName>
    </submittedName>
</protein>
<evidence type="ECO:0000313" key="1">
    <source>
        <dbReference type="EMBL" id="KTF07940.1"/>
    </source>
</evidence>
<keyword evidence="1" id="KW-0548">Nucleotidyltransferase</keyword>
<organism evidence="1">
    <name type="scientific">marine sediment metagenome</name>
    <dbReference type="NCBI Taxonomy" id="412755"/>
    <lineage>
        <taxon>unclassified sequences</taxon>
        <taxon>metagenomes</taxon>
        <taxon>ecological metagenomes</taxon>
    </lineage>
</organism>
<dbReference type="InterPro" id="IPR009000">
    <property type="entry name" value="Transl_B-barrel_sf"/>
</dbReference>
<dbReference type="SUPFAM" id="SSF50447">
    <property type="entry name" value="Translation proteins"/>
    <property type="match status" value="1"/>
</dbReference>
<name>A0A1B6NWY7_9ZZZZ</name>
<proteinExistence type="predicted"/>